<sequence length="190" mass="21587">MKKLLLLCTLFLTSSLFANEVFYTGSVKNLYETSKSNSTKGRLLPTSKVEILGEENNKYKIKIVGFAKEGVEHALYFTQKNRILVAGLSKNNSFEVLSSKRTGNEDYKQIEFIAFIDKDNLTKDLDSLYAKAAELYGNNCGICHSAHDKKEFTANLWPSVMKSMLSRTALTKEDNYLVVQYLQKHSKDME</sequence>
<evidence type="ECO:0000256" key="1">
    <source>
        <dbReference type="SAM" id="SignalP"/>
    </source>
</evidence>
<dbReference type="AlphaFoldDB" id="A0A1C0BAC2"/>
<protein>
    <submittedName>
        <fullName evidence="2 3">Cytochrome C</fullName>
    </submittedName>
</protein>
<dbReference type="OrthoDB" id="196859at2"/>
<accession>A0A1C0BAC2</accession>
<dbReference type="RefSeq" id="WP_066181899.1">
    <property type="nucleotide sequence ID" value="NZ_LCUJ01000001.1"/>
</dbReference>
<evidence type="ECO:0000313" key="5">
    <source>
        <dbReference type="Proteomes" id="UP000308001"/>
    </source>
</evidence>
<reference evidence="2" key="2">
    <citation type="submission" date="2015-05" db="EMBL/GenBank/DDBJ databases">
        <authorList>
            <person name="Wang D.B."/>
            <person name="Wang M."/>
        </authorList>
    </citation>
    <scope>NUCLEOTIDE SEQUENCE [LARGE SCALE GENOMIC DNA]</scope>
    <source>
        <strain evidence="2">DU22</strain>
    </source>
</reference>
<dbReference type="GO" id="GO:0020037">
    <property type="term" value="F:heme binding"/>
    <property type="evidence" value="ECO:0007669"/>
    <property type="project" value="InterPro"/>
</dbReference>
<evidence type="ECO:0000313" key="3">
    <source>
        <dbReference type="EMBL" id="TLS72717.1"/>
    </source>
</evidence>
<dbReference type="Proteomes" id="UP000093281">
    <property type="component" value="Unassembled WGS sequence"/>
</dbReference>
<dbReference type="Proteomes" id="UP000308001">
    <property type="component" value="Unassembled WGS sequence"/>
</dbReference>
<feature type="chain" id="PRO_5038294532" evidence="1">
    <location>
        <begin position="19"/>
        <end position="190"/>
    </location>
</feature>
<name>A0A1C0BAC2_9BACT</name>
<evidence type="ECO:0000313" key="2">
    <source>
        <dbReference type="EMBL" id="OCM00523.1"/>
    </source>
</evidence>
<keyword evidence="1" id="KW-0732">Signal</keyword>
<dbReference type="GO" id="GO:0009055">
    <property type="term" value="F:electron transfer activity"/>
    <property type="evidence" value="ECO:0007669"/>
    <property type="project" value="InterPro"/>
</dbReference>
<dbReference type="EMBL" id="LCUJ01000001">
    <property type="protein sequence ID" value="OCM00523.1"/>
    <property type="molecule type" value="Genomic_DNA"/>
</dbReference>
<comment type="caution">
    <text evidence="2">The sequence shown here is derived from an EMBL/GenBank/DDBJ whole genome shotgun (WGS) entry which is preliminary data.</text>
</comment>
<dbReference type="InterPro" id="IPR036909">
    <property type="entry name" value="Cyt_c-like_dom_sf"/>
</dbReference>
<gene>
    <name evidence="2" type="primary">torC</name>
    <name evidence="2" type="ORF">AAX29_00527</name>
    <name evidence="3" type="ORF">FE246_04845</name>
</gene>
<dbReference type="SUPFAM" id="SSF46626">
    <property type="entry name" value="Cytochrome c"/>
    <property type="match status" value="1"/>
</dbReference>
<reference evidence="3 5" key="3">
    <citation type="submission" date="2019-05" db="EMBL/GenBank/DDBJ databases">
        <title>Arcobacter cibarius and Arcobacter thereius providing challenges in identification an antibiotic susceptibility and Quinolone resistance.</title>
        <authorList>
            <person name="Busch A."/>
            <person name="Hanel I."/>
            <person name="Hotzel H."/>
            <person name="Tomaso H."/>
        </authorList>
    </citation>
    <scope>NUCLEOTIDE SEQUENCE [LARGE SCALE GENOMIC DNA]</scope>
    <source>
        <strain evidence="3 5">17CS1191_2</strain>
    </source>
</reference>
<dbReference type="EMBL" id="VBUF01000002">
    <property type="protein sequence ID" value="TLS72717.1"/>
    <property type="molecule type" value="Genomic_DNA"/>
</dbReference>
<feature type="signal peptide" evidence="1">
    <location>
        <begin position="1"/>
        <end position="18"/>
    </location>
</feature>
<proteinExistence type="predicted"/>
<reference evidence="4" key="1">
    <citation type="submission" date="2015-05" db="EMBL/GenBank/DDBJ databases">
        <authorList>
            <person name="Rovetto F."/>
            <person name="Cocolin L."/>
            <person name="Illeghems K."/>
            <person name="Van Nieuwerburgh F."/>
            <person name="Houf K."/>
        </authorList>
    </citation>
    <scope>NUCLEOTIDE SEQUENCE [LARGE SCALE GENOMIC DNA]</scope>
    <source>
        <strain evidence="4">DU22</strain>
    </source>
</reference>
<organism evidence="2 4">
    <name type="scientific">Aliarcobacter thereius</name>
    <dbReference type="NCBI Taxonomy" id="544718"/>
    <lineage>
        <taxon>Bacteria</taxon>
        <taxon>Pseudomonadati</taxon>
        <taxon>Campylobacterota</taxon>
        <taxon>Epsilonproteobacteria</taxon>
        <taxon>Campylobacterales</taxon>
        <taxon>Arcobacteraceae</taxon>
        <taxon>Aliarcobacter</taxon>
    </lineage>
</organism>
<evidence type="ECO:0000313" key="4">
    <source>
        <dbReference type="Proteomes" id="UP000093281"/>
    </source>
</evidence>
<dbReference type="STRING" id="544718.AAX25_00556"/>